<dbReference type="InterPro" id="IPR010979">
    <property type="entry name" value="Ribosomal_uS13-like_H2TH"/>
</dbReference>
<evidence type="ECO:0000256" key="1">
    <source>
        <dbReference type="ARBA" id="ARBA00001668"/>
    </source>
</evidence>
<comment type="catalytic activity">
    <reaction evidence="1">
        <text>Hydrolysis of DNA containing ring-opened 7-methylguanine residues, releasing 2,6-diamino-4-hydroxy-5-(N-methyl)formamidopyrimidine.</text>
        <dbReference type="EC" id="3.2.2.23"/>
    </reaction>
</comment>
<evidence type="ECO:0000256" key="4">
    <source>
        <dbReference type="ARBA" id="ARBA00022801"/>
    </source>
</evidence>
<accession>A0ABZ1UK53</accession>
<dbReference type="PANTHER" id="PTHR22993:SF9">
    <property type="entry name" value="FORMAMIDOPYRIMIDINE-DNA GLYCOSYLASE"/>
    <property type="match status" value="1"/>
</dbReference>
<dbReference type="SMART" id="SM01232">
    <property type="entry name" value="H2TH"/>
    <property type="match status" value="1"/>
</dbReference>
<dbReference type="InterPro" id="IPR015886">
    <property type="entry name" value="H2TH_FPG"/>
</dbReference>
<keyword evidence="3" id="KW-0227">DNA damage</keyword>
<evidence type="ECO:0000313" key="12">
    <source>
        <dbReference type="Proteomes" id="UP000321323"/>
    </source>
</evidence>
<evidence type="ECO:0000256" key="3">
    <source>
        <dbReference type="ARBA" id="ARBA00022763"/>
    </source>
</evidence>
<keyword evidence="7" id="KW-0456">Lyase</keyword>
<evidence type="ECO:0000313" key="11">
    <source>
        <dbReference type="EMBL" id="WUR12630.1"/>
    </source>
</evidence>
<evidence type="ECO:0000256" key="7">
    <source>
        <dbReference type="ARBA" id="ARBA00023239"/>
    </source>
</evidence>
<keyword evidence="5" id="KW-0238">DNA-binding</keyword>
<organism evidence="11 12">
    <name type="scientific">[Empedobacter] haloabium</name>
    <dbReference type="NCBI Taxonomy" id="592317"/>
    <lineage>
        <taxon>Bacteria</taxon>
        <taxon>Pseudomonadati</taxon>
        <taxon>Pseudomonadota</taxon>
        <taxon>Betaproteobacteria</taxon>
        <taxon>Burkholderiales</taxon>
        <taxon>Oxalobacteraceae</taxon>
        <taxon>Telluria group</taxon>
        <taxon>Telluria group incertae sedis</taxon>
    </lineage>
</organism>
<protein>
    <submittedName>
        <fullName evidence="11">DNA-formamidopyrimidine glycosylase family protein</fullName>
    </submittedName>
</protein>
<keyword evidence="8" id="KW-0511">Multifunctional enzyme</keyword>
<dbReference type="Gene3D" id="3.20.190.10">
    <property type="entry name" value="MutM-like, N-terminal"/>
    <property type="match status" value="1"/>
</dbReference>
<keyword evidence="6" id="KW-0234">DNA repair</keyword>
<dbReference type="SMART" id="SM00898">
    <property type="entry name" value="Fapy_DNA_glyco"/>
    <property type="match status" value="1"/>
</dbReference>
<dbReference type="SUPFAM" id="SSF46946">
    <property type="entry name" value="S13-like H2TH domain"/>
    <property type="match status" value="1"/>
</dbReference>
<sequence length="280" mass="31792">MGSVPILCACAHCPLGAAVPDCAYRCFAERSMPEGPSLVILKELAKPYEGRTIAQAHGNSSAVPFDELPGQPILSVRTWGKHFLIELPLYSLRVHFLMFGSYRIDERKEDSPPRLSLAFEEGGELNFYTCSVKTIEGDLDEAYEWQADVMADEWKPALALKKLRAMPDTLACDALLDQTVFSGVGNIIKNEVLFRLKIHPLSTIGALPATKLRELVKQARQYSFEFLEWKKAYVLKQHWLAHTKRICPRCNIALHKAHLGKTKRRTFWCERCQKRYGEVL</sequence>
<proteinExistence type="inferred from homology"/>
<evidence type="ECO:0000256" key="5">
    <source>
        <dbReference type="ARBA" id="ARBA00023125"/>
    </source>
</evidence>
<evidence type="ECO:0000256" key="6">
    <source>
        <dbReference type="ARBA" id="ARBA00023204"/>
    </source>
</evidence>
<feature type="domain" description="Formamidopyrimidine-DNA glycosylase catalytic" evidence="10">
    <location>
        <begin position="33"/>
        <end position="134"/>
    </location>
</feature>
<dbReference type="Proteomes" id="UP000321323">
    <property type="component" value="Chromosome"/>
</dbReference>
<keyword evidence="12" id="KW-1185">Reference proteome</keyword>
<dbReference type="PANTHER" id="PTHR22993">
    <property type="entry name" value="FORMAMIDOPYRIMIDINE-DNA GLYCOSYLASE"/>
    <property type="match status" value="1"/>
</dbReference>
<comment type="similarity">
    <text evidence="2">Belongs to the FPG family.</text>
</comment>
<dbReference type="PROSITE" id="PS51068">
    <property type="entry name" value="FPG_CAT"/>
    <property type="match status" value="1"/>
</dbReference>
<dbReference type="EMBL" id="CP136508">
    <property type="protein sequence ID" value="WUR12630.1"/>
    <property type="molecule type" value="Genomic_DNA"/>
</dbReference>
<keyword evidence="4" id="KW-0378">Hydrolase</keyword>
<name>A0ABZ1UK53_9BURK</name>
<dbReference type="SUPFAM" id="SSF81624">
    <property type="entry name" value="N-terminal domain of MutM-like DNA repair proteins"/>
    <property type="match status" value="1"/>
</dbReference>
<dbReference type="Pfam" id="PF01149">
    <property type="entry name" value="Fapy_DNA_glyco"/>
    <property type="match status" value="1"/>
</dbReference>
<gene>
    <name evidence="11" type="ORF">E7V67_023520</name>
</gene>
<dbReference type="InterPro" id="IPR012319">
    <property type="entry name" value="FPG_cat"/>
</dbReference>
<dbReference type="Gene3D" id="1.10.8.50">
    <property type="match status" value="1"/>
</dbReference>
<evidence type="ECO:0000256" key="2">
    <source>
        <dbReference type="ARBA" id="ARBA00009409"/>
    </source>
</evidence>
<dbReference type="InterPro" id="IPR035937">
    <property type="entry name" value="FPG_N"/>
</dbReference>
<evidence type="ECO:0000259" key="10">
    <source>
        <dbReference type="PROSITE" id="PS51068"/>
    </source>
</evidence>
<reference evidence="11 12" key="1">
    <citation type="journal article" date="2019" name="Int. J. Syst. Evol. Microbiol.">
        <title>The Draft Whole-Genome Sequence of the Antibiotic Producer Empedobacter haloabium ATCC 31962 Provides Indications for Its Taxonomic Reclassification.</title>
        <authorList>
            <person name="Miess H."/>
            <person name="Arlt P."/>
            <person name="Apel A.K."/>
            <person name="Weber T."/>
            <person name="Nieselt K."/>
            <person name="Hanssen F."/>
            <person name="Czemmel S."/>
            <person name="Nahnsen S."/>
            <person name="Gross H."/>
        </authorList>
    </citation>
    <scope>NUCLEOTIDE SEQUENCE [LARGE SCALE GENOMIC DNA]</scope>
    <source>
        <strain evidence="11 12">ATCC 31962</strain>
    </source>
</reference>
<dbReference type="Pfam" id="PF06831">
    <property type="entry name" value="H2TH"/>
    <property type="match status" value="1"/>
</dbReference>
<keyword evidence="9" id="KW-0326">Glycosidase</keyword>
<evidence type="ECO:0000256" key="8">
    <source>
        <dbReference type="ARBA" id="ARBA00023268"/>
    </source>
</evidence>
<evidence type="ECO:0000256" key="9">
    <source>
        <dbReference type="ARBA" id="ARBA00023295"/>
    </source>
</evidence>